<dbReference type="AlphaFoldDB" id="A0A830QS05"/>
<dbReference type="KEGG" id="pfaa:MM59RIKEN_31720"/>
<sequence>MDWKKQSHTGQTSLLLRLVLLALFFLGGIFLGQVLAGKVPDATGQELTEYLRGYVALEAGVTPQAMLSALVLYYRYPLFAVLLGFASIGVALLPCLTAAFGFSLSFSVCCFTASFGGNGVLLALAVFGVRCAVTLPVFFLLAVPAWGNSAALALASLGRGRRTAPIVYGRTWWLRVAVCAGILLAGMCMDLFFSQWLLQAVLGRILV</sequence>
<dbReference type="EMBL" id="AP023421">
    <property type="protein sequence ID" value="BCK85853.1"/>
    <property type="molecule type" value="Genomic_DNA"/>
</dbReference>
<keyword evidence="1" id="KW-0812">Transmembrane</keyword>
<evidence type="ECO:0008006" key="4">
    <source>
        <dbReference type="Google" id="ProtNLM"/>
    </source>
</evidence>
<name>A0A830QS05_9FIRM</name>
<organism evidence="2 3">
    <name type="scientific">Pusillibacter faecalis</name>
    <dbReference type="NCBI Taxonomy" id="2714358"/>
    <lineage>
        <taxon>Bacteria</taxon>
        <taxon>Bacillati</taxon>
        <taxon>Bacillota</taxon>
        <taxon>Clostridia</taxon>
        <taxon>Eubacteriales</taxon>
        <taxon>Oscillospiraceae</taxon>
        <taxon>Pusillibacter</taxon>
    </lineage>
</organism>
<reference evidence="2" key="1">
    <citation type="submission" date="2020-09" db="EMBL/GenBank/DDBJ databases">
        <title>New species isolated from human feces.</title>
        <authorList>
            <person name="Kitahara M."/>
            <person name="Shigeno Y."/>
            <person name="Shime M."/>
            <person name="Matsumoto Y."/>
            <person name="Nakamura S."/>
            <person name="Motooka D."/>
            <person name="Fukuoka S."/>
            <person name="Nishikawa H."/>
            <person name="Benno Y."/>
        </authorList>
    </citation>
    <scope>NUCLEOTIDE SEQUENCE</scope>
    <source>
        <strain evidence="2">MM59</strain>
        <plasmid evidence="2">pMM59_01</plasmid>
    </source>
</reference>
<keyword evidence="3" id="KW-1185">Reference proteome</keyword>
<feature type="transmembrane region" description="Helical" evidence="1">
    <location>
        <begin position="176"/>
        <end position="198"/>
    </location>
</feature>
<keyword evidence="1" id="KW-0472">Membrane</keyword>
<protein>
    <recommendedName>
        <fullName evidence="4">Stage II sporulation protein M</fullName>
    </recommendedName>
</protein>
<proteinExistence type="predicted"/>
<keyword evidence="2" id="KW-0614">Plasmid</keyword>
<keyword evidence="1" id="KW-1133">Transmembrane helix</keyword>
<feature type="transmembrane region" description="Helical" evidence="1">
    <location>
        <begin position="76"/>
        <end position="96"/>
    </location>
</feature>
<evidence type="ECO:0000256" key="1">
    <source>
        <dbReference type="SAM" id="Phobius"/>
    </source>
</evidence>
<gene>
    <name evidence="2" type="ORF">MM59RIKEN_31720</name>
</gene>
<accession>A0A830QS05</accession>
<evidence type="ECO:0000313" key="3">
    <source>
        <dbReference type="Proteomes" id="UP000679848"/>
    </source>
</evidence>
<dbReference type="Proteomes" id="UP000679848">
    <property type="component" value="Plasmid pMM59_01"/>
</dbReference>
<evidence type="ECO:0000313" key="2">
    <source>
        <dbReference type="EMBL" id="BCK85853.1"/>
    </source>
</evidence>
<geneLocation type="plasmid" evidence="2 3">
    <name>pMM59_01</name>
</geneLocation>